<keyword evidence="5" id="KW-0611">Plant defense</keyword>
<dbReference type="InterPro" id="IPR044974">
    <property type="entry name" value="Disease_R_plants"/>
</dbReference>
<evidence type="ECO:0000259" key="11">
    <source>
        <dbReference type="Pfam" id="PF23598"/>
    </source>
</evidence>
<dbReference type="PANTHER" id="PTHR23155">
    <property type="entry name" value="DISEASE RESISTANCE PROTEIN RP"/>
    <property type="match status" value="1"/>
</dbReference>
<dbReference type="Proteomes" id="UP001341281">
    <property type="component" value="Chromosome 08"/>
</dbReference>
<evidence type="ECO:0000259" key="8">
    <source>
        <dbReference type="Pfam" id="PF00931"/>
    </source>
</evidence>
<feature type="region of interest" description="Disordered" evidence="7">
    <location>
        <begin position="888"/>
        <end position="911"/>
    </location>
</feature>
<dbReference type="AlphaFoldDB" id="A0AAQ3UE74"/>
<organism evidence="12 13">
    <name type="scientific">Paspalum notatum var. saurae</name>
    <dbReference type="NCBI Taxonomy" id="547442"/>
    <lineage>
        <taxon>Eukaryota</taxon>
        <taxon>Viridiplantae</taxon>
        <taxon>Streptophyta</taxon>
        <taxon>Embryophyta</taxon>
        <taxon>Tracheophyta</taxon>
        <taxon>Spermatophyta</taxon>
        <taxon>Magnoliopsida</taxon>
        <taxon>Liliopsida</taxon>
        <taxon>Poales</taxon>
        <taxon>Poaceae</taxon>
        <taxon>PACMAD clade</taxon>
        <taxon>Panicoideae</taxon>
        <taxon>Andropogonodae</taxon>
        <taxon>Paspaleae</taxon>
        <taxon>Paspalinae</taxon>
        <taxon>Paspalum</taxon>
    </lineage>
</organism>
<comment type="similarity">
    <text evidence="1">Belongs to the disease resistance NB-LRR family.</text>
</comment>
<dbReference type="Gene3D" id="1.20.5.4130">
    <property type="match status" value="1"/>
</dbReference>
<name>A0AAQ3UE74_PASNO</name>
<dbReference type="PRINTS" id="PR00364">
    <property type="entry name" value="DISEASERSIST"/>
</dbReference>
<dbReference type="FunFam" id="1.10.10.10:FF:000322">
    <property type="entry name" value="Probable disease resistance protein At1g63360"/>
    <property type="match status" value="1"/>
</dbReference>
<evidence type="ECO:0000256" key="2">
    <source>
        <dbReference type="ARBA" id="ARBA00022614"/>
    </source>
</evidence>
<dbReference type="Pfam" id="PF00931">
    <property type="entry name" value="NB-ARC"/>
    <property type="match status" value="1"/>
</dbReference>
<evidence type="ECO:0000259" key="10">
    <source>
        <dbReference type="Pfam" id="PF23559"/>
    </source>
</evidence>
<dbReference type="InterPro" id="IPR002182">
    <property type="entry name" value="NB-ARC"/>
</dbReference>
<gene>
    <name evidence="12" type="ORF">U9M48_037050</name>
</gene>
<keyword evidence="6" id="KW-0175">Coiled coil</keyword>
<dbReference type="Pfam" id="PF23559">
    <property type="entry name" value="WHD_DRP"/>
    <property type="match status" value="1"/>
</dbReference>
<keyword evidence="13" id="KW-1185">Reference proteome</keyword>
<dbReference type="SUPFAM" id="SSF52540">
    <property type="entry name" value="P-loop containing nucleoside triphosphate hydrolases"/>
    <property type="match status" value="1"/>
</dbReference>
<evidence type="ECO:0000313" key="13">
    <source>
        <dbReference type="Proteomes" id="UP001341281"/>
    </source>
</evidence>
<sequence length="999" mass="113553">NPHLPSPKLQTPLRSDPPRSMADLVTGAMGSLIPKLVNVLKEEYGHQAGTEERIRNLTMELKGAQAALQKVAEVPWDQLDEQVKLWACELRESSYDMEDFLDTYHVRVKGPDSAKQKKKGSLKRLREKVANLFNKSKARREISIGVNDIQTHLDEVTKRWSKFKVDDIVARPDTASMVDPRLAAMYNKVKNLVGIDESSGELISMLQTKQGGDKCNTKMKIVSVVGVGGLGKTTLAKAVYDKLIGDFQCGAFVPVGRTPDLKKVIQEILICLDKQKYMQFNFALFNGIHQLINELKVFLLENKRYFIVVDDIWEVQSWDTIKLAIDDDNNCGGRIMVTTRKMEVATKADEVYRLQPLPPKSSRELFYARMSDNQVSYNDDQPDEISDKILKKCGGIPLAIITMASLLVGKPRDKWLQIYKNIGFGHKDSKEAENEEAENTMRILSFSYYDLPAHLRTCLLYLCAFPEDSVIDKHSLIWKWVAEGFVQEKKGTRLIETAEGYFNDLMNKSLIQAVEGDDVYDGTIIGCRVHDIVLDFIRSMSHEENFLTILDNDQDTPLHNHARRLTYHNRTVQNSNHLDDMRKVRSFSTLRCTIESWALLSSFTLLRVLDIDCKRADSCPIRIEDVGQLLHLRYLNLAGTKIEWAPEGLGALRCLQTLYLDVSYIAETPSNMILPPQLVNLRISLEHATAGAFEVAWMERLTSLEELLVIVNERFKWKELPRLRELRMLTVEFSVYEVETERECVESVSCLENLQHLTLSYQGKATWQAAGFVLPRQLRHLVVCDIYLLKLPPCINPSGLPNLAHLDLSLEDVDEQDLKNLGGLPELYFLKLDLDCSAAISNINSGMYFPKLRCFKLPWSMVLFVANKDDTKKVSFHIWDGKSDITVPSDSDENELQGPMPSFAASSGENKEDYSVVAKGAGAGPRVMPNLQVLHFRVRSWTGRALGYCNNYLGWKYLSSLREIEVDLWDNKDEAEEAAEVALRRAADEHPNHPELRIY</sequence>
<dbReference type="InterPro" id="IPR032675">
    <property type="entry name" value="LRR_dom_sf"/>
</dbReference>
<dbReference type="InterPro" id="IPR041118">
    <property type="entry name" value="Rx_N"/>
</dbReference>
<protein>
    <submittedName>
        <fullName evidence="12">Uncharacterized protein</fullName>
    </submittedName>
</protein>
<evidence type="ECO:0000259" key="9">
    <source>
        <dbReference type="Pfam" id="PF18052"/>
    </source>
</evidence>
<keyword evidence="4" id="KW-0547">Nucleotide-binding</keyword>
<keyword evidence="3" id="KW-0677">Repeat</keyword>
<dbReference type="Pfam" id="PF18052">
    <property type="entry name" value="Rx_N"/>
    <property type="match status" value="1"/>
</dbReference>
<feature type="domain" description="Disease resistance N-terminal" evidence="9">
    <location>
        <begin position="28"/>
        <end position="118"/>
    </location>
</feature>
<dbReference type="InterPro" id="IPR058922">
    <property type="entry name" value="WHD_DRP"/>
</dbReference>
<reference evidence="12 13" key="1">
    <citation type="submission" date="2024-02" db="EMBL/GenBank/DDBJ databases">
        <title>High-quality chromosome-scale genome assembly of Pensacola bahiagrass (Paspalum notatum Flugge var. saurae).</title>
        <authorList>
            <person name="Vega J.M."/>
            <person name="Podio M."/>
            <person name="Orjuela J."/>
            <person name="Siena L.A."/>
            <person name="Pessino S.C."/>
            <person name="Combes M.C."/>
            <person name="Mariac C."/>
            <person name="Albertini E."/>
            <person name="Pupilli F."/>
            <person name="Ortiz J.P.A."/>
            <person name="Leblanc O."/>
        </authorList>
    </citation>
    <scope>NUCLEOTIDE SEQUENCE [LARGE SCALE GENOMIC DNA]</scope>
    <source>
        <strain evidence="12">R1</strain>
        <tissue evidence="12">Leaf</tissue>
    </source>
</reference>
<evidence type="ECO:0000256" key="4">
    <source>
        <dbReference type="ARBA" id="ARBA00022741"/>
    </source>
</evidence>
<dbReference type="InterPro" id="IPR027417">
    <property type="entry name" value="P-loop_NTPase"/>
</dbReference>
<dbReference type="InterPro" id="IPR036388">
    <property type="entry name" value="WH-like_DNA-bd_sf"/>
</dbReference>
<dbReference type="Gene3D" id="3.80.10.10">
    <property type="entry name" value="Ribonuclease Inhibitor"/>
    <property type="match status" value="1"/>
</dbReference>
<accession>A0AAQ3UE74</accession>
<evidence type="ECO:0000256" key="5">
    <source>
        <dbReference type="ARBA" id="ARBA00022821"/>
    </source>
</evidence>
<evidence type="ECO:0000313" key="12">
    <source>
        <dbReference type="EMBL" id="WVZ90783.1"/>
    </source>
</evidence>
<dbReference type="InterPro" id="IPR055414">
    <property type="entry name" value="LRR_R13L4/SHOC2-like"/>
</dbReference>
<feature type="domain" description="Disease resistance R13L4/SHOC-2-like LRR" evidence="11">
    <location>
        <begin position="583"/>
        <end position="996"/>
    </location>
</feature>
<keyword evidence="2" id="KW-0433">Leucine-rich repeat</keyword>
<dbReference type="PANTHER" id="PTHR23155:SF1116">
    <property type="entry name" value="OS12G0273300 PROTEIN"/>
    <property type="match status" value="1"/>
</dbReference>
<feature type="non-terminal residue" evidence="12">
    <location>
        <position position="999"/>
    </location>
</feature>
<evidence type="ECO:0000256" key="7">
    <source>
        <dbReference type="SAM" id="MobiDB-lite"/>
    </source>
</evidence>
<dbReference type="Pfam" id="PF23598">
    <property type="entry name" value="LRR_14"/>
    <property type="match status" value="1"/>
</dbReference>
<evidence type="ECO:0000256" key="1">
    <source>
        <dbReference type="ARBA" id="ARBA00008894"/>
    </source>
</evidence>
<dbReference type="GO" id="GO:0002758">
    <property type="term" value="P:innate immune response-activating signaling pathway"/>
    <property type="evidence" value="ECO:0007669"/>
    <property type="project" value="UniProtKB-ARBA"/>
</dbReference>
<dbReference type="Gene3D" id="1.10.8.430">
    <property type="entry name" value="Helical domain of apoptotic protease-activating factors"/>
    <property type="match status" value="1"/>
</dbReference>
<dbReference type="SUPFAM" id="SSF52058">
    <property type="entry name" value="L domain-like"/>
    <property type="match status" value="1"/>
</dbReference>
<feature type="domain" description="Disease resistance protein winged helix" evidence="10">
    <location>
        <begin position="465"/>
        <end position="537"/>
    </location>
</feature>
<feature type="region of interest" description="Disordered" evidence="7">
    <location>
        <begin position="1"/>
        <end position="20"/>
    </location>
</feature>
<feature type="domain" description="NB-ARC" evidence="8">
    <location>
        <begin position="217"/>
        <end position="372"/>
    </location>
</feature>
<dbReference type="Gene3D" id="3.40.50.300">
    <property type="entry name" value="P-loop containing nucleotide triphosphate hydrolases"/>
    <property type="match status" value="1"/>
</dbReference>
<proteinExistence type="inferred from homology"/>
<dbReference type="GO" id="GO:0043531">
    <property type="term" value="F:ADP binding"/>
    <property type="evidence" value="ECO:0007669"/>
    <property type="project" value="InterPro"/>
</dbReference>
<dbReference type="EMBL" id="CP144752">
    <property type="protein sequence ID" value="WVZ90783.1"/>
    <property type="molecule type" value="Genomic_DNA"/>
</dbReference>
<dbReference type="Gene3D" id="1.10.10.10">
    <property type="entry name" value="Winged helix-like DNA-binding domain superfamily/Winged helix DNA-binding domain"/>
    <property type="match status" value="1"/>
</dbReference>
<dbReference type="GO" id="GO:0042742">
    <property type="term" value="P:defense response to bacterium"/>
    <property type="evidence" value="ECO:0007669"/>
    <property type="project" value="UniProtKB-ARBA"/>
</dbReference>
<dbReference type="GO" id="GO:0009626">
    <property type="term" value="P:plant-type hypersensitive response"/>
    <property type="evidence" value="ECO:0007669"/>
    <property type="project" value="UniProtKB-ARBA"/>
</dbReference>
<dbReference type="InterPro" id="IPR042197">
    <property type="entry name" value="Apaf_helical"/>
</dbReference>
<evidence type="ECO:0000256" key="6">
    <source>
        <dbReference type="ARBA" id="ARBA00023054"/>
    </source>
</evidence>
<evidence type="ECO:0000256" key="3">
    <source>
        <dbReference type="ARBA" id="ARBA00022737"/>
    </source>
</evidence>